<proteinExistence type="predicted"/>
<organism evidence="1 2">
    <name type="scientific">Pseudonocardia kunmingensis</name>
    <dbReference type="NCBI Taxonomy" id="630975"/>
    <lineage>
        <taxon>Bacteria</taxon>
        <taxon>Bacillati</taxon>
        <taxon>Actinomycetota</taxon>
        <taxon>Actinomycetes</taxon>
        <taxon>Pseudonocardiales</taxon>
        <taxon>Pseudonocardiaceae</taxon>
        <taxon>Pseudonocardia</taxon>
    </lineage>
</organism>
<sequence>MTSETTDAQGDGQTTDRQLIAELCARVQALEAWRTHQSDLLDELLNGVPALESVHEAPPDDGDDNTELDVDALIVWVHDTITSMIARPLRGELVWCPLWWEHPEAVFRLEALRRAWTELAPEPGAAMSIWIRDHLDPCLRELLSPLGPFADCTHNERYRALNGHTPLSTLPTRAPE</sequence>
<dbReference type="InterPro" id="IPR032584">
    <property type="entry name" value="DUF4913"/>
</dbReference>
<dbReference type="Pfam" id="PF16259">
    <property type="entry name" value="DUF4913"/>
    <property type="match status" value="1"/>
</dbReference>
<dbReference type="EMBL" id="VFPA01000003">
    <property type="protein sequence ID" value="TQM09795.1"/>
    <property type="molecule type" value="Genomic_DNA"/>
</dbReference>
<name>A0A543DKM0_9PSEU</name>
<dbReference type="OrthoDB" id="4570343at2"/>
<evidence type="ECO:0000313" key="2">
    <source>
        <dbReference type="Proteomes" id="UP000315677"/>
    </source>
</evidence>
<reference evidence="1 2" key="1">
    <citation type="submission" date="2019-06" db="EMBL/GenBank/DDBJ databases">
        <title>Sequencing the genomes of 1000 actinobacteria strains.</title>
        <authorList>
            <person name="Klenk H.-P."/>
        </authorList>
    </citation>
    <scope>NUCLEOTIDE SEQUENCE [LARGE SCALE GENOMIC DNA]</scope>
    <source>
        <strain evidence="1 2">DSM 45301</strain>
    </source>
</reference>
<accession>A0A543DKM0</accession>
<keyword evidence="2" id="KW-1185">Reference proteome</keyword>
<evidence type="ECO:0000313" key="1">
    <source>
        <dbReference type="EMBL" id="TQM09795.1"/>
    </source>
</evidence>
<comment type="caution">
    <text evidence="1">The sequence shown here is derived from an EMBL/GenBank/DDBJ whole genome shotgun (WGS) entry which is preliminary data.</text>
</comment>
<dbReference type="Proteomes" id="UP000315677">
    <property type="component" value="Unassembled WGS sequence"/>
</dbReference>
<dbReference type="AlphaFoldDB" id="A0A543DKM0"/>
<gene>
    <name evidence="1" type="ORF">FB558_5568</name>
</gene>
<protein>
    <submittedName>
        <fullName evidence="1">Uncharacterized protein DUF4913</fullName>
    </submittedName>
</protein>